<accession>A0A1J5TXZ3</accession>
<name>A0A1J5TXZ3_9GAMM</name>
<gene>
    <name evidence="1" type="ORF">BGC33_12640</name>
</gene>
<dbReference type="AlphaFoldDB" id="A0A1J5TXZ3"/>
<protein>
    <submittedName>
        <fullName evidence="1">Uncharacterized protein</fullName>
    </submittedName>
</protein>
<dbReference type="Proteomes" id="UP000182798">
    <property type="component" value="Unassembled WGS sequence"/>
</dbReference>
<proteinExistence type="predicted"/>
<evidence type="ECO:0000313" key="1">
    <source>
        <dbReference type="EMBL" id="OIR25092.1"/>
    </source>
</evidence>
<organism evidence="1 2">
    <name type="scientific">Bathymodiolus thermophilus thioautotrophic gill symbiont</name>
    <dbReference type="NCBI Taxonomy" id="2360"/>
    <lineage>
        <taxon>Bacteria</taxon>
        <taxon>Pseudomonadati</taxon>
        <taxon>Pseudomonadota</taxon>
        <taxon>Gammaproteobacteria</taxon>
        <taxon>sulfur-oxidizing symbionts</taxon>
    </lineage>
</organism>
<reference evidence="2" key="1">
    <citation type="submission" date="2016-09" db="EMBL/GenBank/DDBJ databases">
        <title>Genome Sequence of Bathymodiolus thermophilus sulfur-oxidizing gill endosymbiont.</title>
        <authorList>
            <person name="Ponnudurai R."/>
            <person name="Kleiner M."/>
            <person name="Sayavedra L."/>
            <person name="Thuermer A."/>
            <person name="Felbeck H."/>
            <person name="Schlueter R."/>
            <person name="Schweder T."/>
            <person name="Markert S."/>
        </authorList>
    </citation>
    <scope>NUCLEOTIDE SEQUENCE [LARGE SCALE GENOMIC DNA]</scope>
    <source>
        <strain evidence="2">BAT/CrabSpa'14</strain>
    </source>
</reference>
<comment type="caution">
    <text evidence="1">The sequence shown here is derived from an EMBL/GenBank/DDBJ whole genome shotgun (WGS) entry which is preliminary data.</text>
</comment>
<evidence type="ECO:0000313" key="2">
    <source>
        <dbReference type="Proteomes" id="UP000182798"/>
    </source>
</evidence>
<sequence length="98" mass="11141">MIVSAISFILFLKMVLEATRKDFFAFYIRDLCINMNNHQKSTFYPLGNFLNPALALLGQGLRKLPSGQKLNFANHPYLCKGLNKIFRKSGRTNSVNSL</sequence>
<dbReference type="EMBL" id="MIQH01000410">
    <property type="protein sequence ID" value="OIR25092.1"/>
    <property type="molecule type" value="Genomic_DNA"/>
</dbReference>